<feature type="non-terminal residue" evidence="1">
    <location>
        <position position="87"/>
    </location>
</feature>
<name>A0AAN8PKS8_POLSC</name>
<reference evidence="1 2" key="1">
    <citation type="submission" date="2023-10" db="EMBL/GenBank/DDBJ databases">
        <title>Genomes of two closely related lineages of the louse Polyplax serrata with different host specificities.</title>
        <authorList>
            <person name="Martinu J."/>
            <person name="Tarabai H."/>
            <person name="Stefka J."/>
            <person name="Hypsa V."/>
        </authorList>
    </citation>
    <scope>NUCLEOTIDE SEQUENCE [LARGE SCALE GENOMIC DNA]</scope>
    <source>
        <strain evidence="1">HR10_N</strain>
    </source>
</reference>
<dbReference type="EMBL" id="JAWJWE010000004">
    <property type="protein sequence ID" value="KAK6636360.1"/>
    <property type="molecule type" value="Genomic_DNA"/>
</dbReference>
<gene>
    <name evidence="1" type="ORF">RUM43_010020</name>
</gene>
<dbReference type="Proteomes" id="UP001372834">
    <property type="component" value="Unassembled WGS sequence"/>
</dbReference>
<comment type="caution">
    <text evidence="1">The sequence shown here is derived from an EMBL/GenBank/DDBJ whole genome shotgun (WGS) entry which is preliminary data.</text>
</comment>
<protein>
    <submittedName>
        <fullName evidence="1">Uncharacterized protein</fullName>
    </submittedName>
</protein>
<organism evidence="1 2">
    <name type="scientific">Polyplax serrata</name>
    <name type="common">Common mouse louse</name>
    <dbReference type="NCBI Taxonomy" id="468196"/>
    <lineage>
        <taxon>Eukaryota</taxon>
        <taxon>Metazoa</taxon>
        <taxon>Ecdysozoa</taxon>
        <taxon>Arthropoda</taxon>
        <taxon>Hexapoda</taxon>
        <taxon>Insecta</taxon>
        <taxon>Pterygota</taxon>
        <taxon>Neoptera</taxon>
        <taxon>Paraneoptera</taxon>
        <taxon>Psocodea</taxon>
        <taxon>Troctomorpha</taxon>
        <taxon>Phthiraptera</taxon>
        <taxon>Anoplura</taxon>
        <taxon>Polyplacidae</taxon>
        <taxon>Polyplax</taxon>
    </lineage>
</organism>
<accession>A0AAN8PKS8</accession>
<sequence length="87" mass="10122">MGKWSPFNFSANLFIFPLTRKDWGVAGKTAATEEEEEEEKLVENDGRKRKLSVKKDRFDSLQTFRCFDNKFRVQLLVKMCRTISAGV</sequence>
<dbReference type="AlphaFoldDB" id="A0AAN8PKS8"/>
<evidence type="ECO:0000313" key="1">
    <source>
        <dbReference type="EMBL" id="KAK6636360.1"/>
    </source>
</evidence>
<evidence type="ECO:0000313" key="2">
    <source>
        <dbReference type="Proteomes" id="UP001372834"/>
    </source>
</evidence>
<proteinExistence type="predicted"/>